<reference evidence="2" key="1">
    <citation type="submission" date="2021-01" db="EMBL/GenBank/DDBJ databases">
        <title>A chromosome-scale assembly of European eel, Anguilla anguilla.</title>
        <authorList>
            <person name="Henkel C."/>
            <person name="Jong-Raadsen S.A."/>
            <person name="Dufour S."/>
            <person name="Weltzien F.-A."/>
            <person name="Palstra A.P."/>
            <person name="Pelster B."/>
            <person name="Spaink H.P."/>
            <person name="Van Den Thillart G.E."/>
            <person name="Jansen H."/>
            <person name="Zahm M."/>
            <person name="Klopp C."/>
            <person name="Cedric C."/>
            <person name="Louis A."/>
            <person name="Berthelot C."/>
            <person name="Parey E."/>
            <person name="Roest Crollius H."/>
            <person name="Montfort J."/>
            <person name="Robinson-Rechavi M."/>
            <person name="Bucao C."/>
            <person name="Bouchez O."/>
            <person name="Gislard M."/>
            <person name="Lluch J."/>
            <person name="Milhes M."/>
            <person name="Lampietro C."/>
            <person name="Lopez Roques C."/>
            <person name="Donnadieu C."/>
            <person name="Braasch I."/>
            <person name="Desvignes T."/>
            <person name="Postlethwait J."/>
            <person name="Bobe J."/>
            <person name="Guiguen Y."/>
            <person name="Dirks R."/>
        </authorList>
    </citation>
    <scope>NUCLEOTIDE SEQUENCE</scope>
    <source>
        <strain evidence="2">Tag_6206</strain>
        <tissue evidence="2">Liver</tissue>
    </source>
</reference>
<evidence type="ECO:0000313" key="3">
    <source>
        <dbReference type="Proteomes" id="UP001044222"/>
    </source>
</evidence>
<dbReference type="AlphaFoldDB" id="A0A9D3MDS2"/>
<protein>
    <submittedName>
        <fullName evidence="2">Uncharacterized protein</fullName>
    </submittedName>
</protein>
<proteinExistence type="predicted"/>
<comment type="caution">
    <text evidence="2">The sequence shown here is derived from an EMBL/GenBank/DDBJ whole genome shotgun (WGS) entry which is preliminary data.</text>
</comment>
<evidence type="ECO:0000256" key="1">
    <source>
        <dbReference type="SAM" id="MobiDB-lite"/>
    </source>
</evidence>
<feature type="region of interest" description="Disordered" evidence="1">
    <location>
        <begin position="82"/>
        <end position="102"/>
    </location>
</feature>
<evidence type="ECO:0000313" key="2">
    <source>
        <dbReference type="EMBL" id="KAG5845425.1"/>
    </source>
</evidence>
<feature type="compositionally biased region" description="Basic and acidic residues" evidence="1">
    <location>
        <begin position="493"/>
        <end position="502"/>
    </location>
</feature>
<keyword evidence="3" id="KW-1185">Reference proteome</keyword>
<name>A0A9D3MDS2_ANGAN</name>
<feature type="region of interest" description="Disordered" evidence="1">
    <location>
        <begin position="203"/>
        <end position="239"/>
    </location>
</feature>
<feature type="region of interest" description="Disordered" evidence="1">
    <location>
        <begin position="155"/>
        <end position="174"/>
    </location>
</feature>
<dbReference type="EMBL" id="JAFIRN010000007">
    <property type="protein sequence ID" value="KAG5845425.1"/>
    <property type="molecule type" value="Genomic_DNA"/>
</dbReference>
<organism evidence="2 3">
    <name type="scientific">Anguilla anguilla</name>
    <name type="common">European freshwater eel</name>
    <name type="synonym">Muraena anguilla</name>
    <dbReference type="NCBI Taxonomy" id="7936"/>
    <lineage>
        <taxon>Eukaryota</taxon>
        <taxon>Metazoa</taxon>
        <taxon>Chordata</taxon>
        <taxon>Craniata</taxon>
        <taxon>Vertebrata</taxon>
        <taxon>Euteleostomi</taxon>
        <taxon>Actinopterygii</taxon>
        <taxon>Neopterygii</taxon>
        <taxon>Teleostei</taxon>
        <taxon>Anguilliformes</taxon>
        <taxon>Anguillidae</taxon>
        <taxon>Anguilla</taxon>
    </lineage>
</organism>
<gene>
    <name evidence="2" type="ORF">ANANG_G00138920</name>
</gene>
<feature type="region of interest" description="Disordered" evidence="1">
    <location>
        <begin position="490"/>
        <end position="510"/>
    </location>
</feature>
<dbReference type="Proteomes" id="UP001044222">
    <property type="component" value="Chromosome 7"/>
</dbReference>
<sequence length="556" mass="60519">MLLLPAPQDYAPTPSISLCLDPGDPPPSLPLCAFPLAPQAGLVCNETGAGTGLEEGHAGEFCRFEGNIPGFINYFLNPGGSQEEELRPRRGSGGGECGGRAETCRAGSKRVRQKKEGIGEKRSDAGWEVLRIRPGNGVWHRGWIERAPGVGRVKTGRGGGVVGSRSNIRAGPSGRQPIKIRFKRRSEMWELVSVAEKGRVATPRSRVSRGRQMAGCWPQRGSGSGTYGRENTPCRTLNQDGFPIIKRQKGRPRARPLPFPALSHHLFKALTLSPPSDNPLLNSSIPFPPTLGPTLNLSPTPNFLHTLPLPPPTPVGVAESDKQIEKLLENVMMELPPTIPVVTETKGSHSNGLNHKRFRQPHVEAATTKVTAAGPTVLAETVLPLSSPCGTLEHHGSTTTMGELNNILDSFLWTFENQMSMQSMGETAVMEAGNDRNTGNATLGLCSEPGSCLAITMAFRGKRSTLNRLALAQNPSVSQPQNACMQFWNMPPHPREKGERQGKSPQNLSGHWKELHTSQWDCSNNYLEILIVGVCYNLHCHSQSGRRPTLWRYSSH</sequence>
<accession>A0A9D3MDS2</accession>